<reference evidence="1" key="1">
    <citation type="journal article" date="2023" name="Mol. Phylogenet. Evol.">
        <title>Genome-scale phylogeny and comparative genomics of the fungal order Sordariales.</title>
        <authorList>
            <person name="Hensen N."/>
            <person name="Bonometti L."/>
            <person name="Westerberg I."/>
            <person name="Brannstrom I.O."/>
            <person name="Guillou S."/>
            <person name="Cros-Aarteil S."/>
            <person name="Calhoun S."/>
            <person name="Haridas S."/>
            <person name="Kuo A."/>
            <person name="Mondo S."/>
            <person name="Pangilinan J."/>
            <person name="Riley R."/>
            <person name="LaButti K."/>
            <person name="Andreopoulos B."/>
            <person name="Lipzen A."/>
            <person name="Chen C."/>
            <person name="Yan M."/>
            <person name="Daum C."/>
            <person name="Ng V."/>
            <person name="Clum A."/>
            <person name="Steindorff A."/>
            <person name="Ohm R.A."/>
            <person name="Martin F."/>
            <person name="Silar P."/>
            <person name="Natvig D.O."/>
            <person name="Lalanne C."/>
            <person name="Gautier V."/>
            <person name="Ament-Velasquez S.L."/>
            <person name="Kruys A."/>
            <person name="Hutchinson M.I."/>
            <person name="Powell A.J."/>
            <person name="Barry K."/>
            <person name="Miller A.N."/>
            <person name="Grigoriev I.V."/>
            <person name="Debuchy R."/>
            <person name="Gladieux P."/>
            <person name="Hiltunen Thoren M."/>
            <person name="Johannesson H."/>
        </authorList>
    </citation>
    <scope>NUCLEOTIDE SEQUENCE</scope>
    <source>
        <strain evidence="1">CBS 892.96</strain>
    </source>
</reference>
<dbReference type="SUPFAM" id="SSF48452">
    <property type="entry name" value="TPR-like"/>
    <property type="match status" value="1"/>
</dbReference>
<gene>
    <name evidence="1" type="ORF">QBC36DRAFT_335773</name>
</gene>
<reference evidence="1" key="2">
    <citation type="submission" date="2023-05" db="EMBL/GenBank/DDBJ databases">
        <authorList>
            <consortium name="Lawrence Berkeley National Laboratory"/>
            <person name="Steindorff A."/>
            <person name="Hensen N."/>
            <person name="Bonometti L."/>
            <person name="Westerberg I."/>
            <person name="Brannstrom I.O."/>
            <person name="Guillou S."/>
            <person name="Cros-Aarteil S."/>
            <person name="Calhoun S."/>
            <person name="Haridas S."/>
            <person name="Kuo A."/>
            <person name="Mondo S."/>
            <person name="Pangilinan J."/>
            <person name="Riley R."/>
            <person name="Labutti K."/>
            <person name="Andreopoulos B."/>
            <person name="Lipzen A."/>
            <person name="Chen C."/>
            <person name="Yanf M."/>
            <person name="Daum C."/>
            <person name="Ng V."/>
            <person name="Clum A."/>
            <person name="Ohm R."/>
            <person name="Martin F."/>
            <person name="Silar P."/>
            <person name="Natvig D."/>
            <person name="Lalanne C."/>
            <person name="Gautier V."/>
            <person name="Ament-Velasquez S.L."/>
            <person name="Kruys A."/>
            <person name="Hutchinson M.I."/>
            <person name="Powell A.J."/>
            <person name="Barry K."/>
            <person name="Miller A.N."/>
            <person name="Grigoriev I.V."/>
            <person name="Debuchy R."/>
            <person name="Gladieux P."/>
            <person name="Thoren M.H."/>
            <person name="Johannesson H."/>
        </authorList>
    </citation>
    <scope>NUCLEOTIDE SEQUENCE</scope>
    <source>
        <strain evidence="1">CBS 892.96</strain>
    </source>
</reference>
<evidence type="ECO:0000313" key="1">
    <source>
        <dbReference type="EMBL" id="KAK4173485.1"/>
    </source>
</evidence>
<evidence type="ECO:0000313" key="2">
    <source>
        <dbReference type="Proteomes" id="UP001302321"/>
    </source>
</evidence>
<comment type="caution">
    <text evidence="1">The sequence shown here is derived from an EMBL/GenBank/DDBJ whole genome shotgun (WGS) entry which is preliminary data.</text>
</comment>
<organism evidence="1 2">
    <name type="scientific">Triangularia setosa</name>
    <dbReference type="NCBI Taxonomy" id="2587417"/>
    <lineage>
        <taxon>Eukaryota</taxon>
        <taxon>Fungi</taxon>
        <taxon>Dikarya</taxon>
        <taxon>Ascomycota</taxon>
        <taxon>Pezizomycotina</taxon>
        <taxon>Sordariomycetes</taxon>
        <taxon>Sordariomycetidae</taxon>
        <taxon>Sordariales</taxon>
        <taxon>Podosporaceae</taxon>
        <taxon>Triangularia</taxon>
    </lineage>
</organism>
<name>A0AAN7A4Y7_9PEZI</name>
<proteinExistence type="predicted"/>
<accession>A0AAN7A4Y7</accession>
<protein>
    <submittedName>
        <fullName evidence="1">Uncharacterized protein</fullName>
    </submittedName>
</protein>
<dbReference type="Proteomes" id="UP001302321">
    <property type="component" value="Unassembled WGS sequence"/>
</dbReference>
<keyword evidence="2" id="KW-1185">Reference proteome</keyword>
<dbReference type="Gene3D" id="1.25.40.10">
    <property type="entry name" value="Tetratricopeptide repeat domain"/>
    <property type="match status" value="1"/>
</dbReference>
<dbReference type="EMBL" id="MU866341">
    <property type="protein sequence ID" value="KAK4173485.1"/>
    <property type="molecule type" value="Genomic_DNA"/>
</dbReference>
<dbReference type="AlphaFoldDB" id="A0AAN7A4Y7"/>
<sequence>MALPISSIMMPRACLATIRPLQRIFIERSTQARLPPLHRHQPQQVRHYQYSTGEAKRLFTDEEIPPLEAWQRLEKDHGLRTPPGITIDRMYEVVRLYCTIATNKTVAWRARFQSEFGIEPIDLHYAAITLFPITDQKLCMHMLATASAMGYNPSTVSLIKLLTRIDKYFEARLQQPFRDVEARFKLLAKTTRDPDILTIQGLMALREKNEDAALRFFQQAITAADLGSGIMPPLLPGDTHLYGSPDLVAGRPLRFSYEKSCYYKLGQLLKKKGQLDEARKAFQVAAKDLRHVPALVEHARMVPLGQTAENNKYRERVLASACTVLNVEALRQMVVDLLMKYENPEKYSPKEFKEDPIDVRVVWEWCLLGLSWGKAKFPFTNREEFEGVQKAIWSNRARISLVRQNADSGEVSLTIWVYPSRLPKLGNPTAEPEQFDITI</sequence>
<dbReference type="InterPro" id="IPR011990">
    <property type="entry name" value="TPR-like_helical_dom_sf"/>
</dbReference>